<dbReference type="Proteomes" id="UP000219048">
    <property type="component" value="Unassembled WGS sequence"/>
</dbReference>
<accession>A0A285MVT4</accession>
<keyword evidence="3" id="KW-1185">Reference proteome</keyword>
<dbReference type="RefSeq" id="WP_165769973.1">
    <property type="nucleotide sequence ID" value="NZ_OBEH01000005.1"/>
</dbReference>
<protein>
    <submittedName>
        <fullName evidence="2">Mobilisation protein (MobC)</fullName>
    </submittedName>
</protein>
<reference evidence="3" key="1">
    <citation type="submission" date="2017-09" db="EMBL/GenBank/DDBJ databases">
        <authorList>
            <person name="Varghese N."/>
            <person name="Submissions S."/>
        </authorList>
    </citation>
    <scope>NUCLEOTIDE SEQUENCE [LARGE SCALE GENOMIC DNA]</scope>
    <source>
        <strain evidence="3">DSM 25885</strain>
    </source>
</reference>
<dbReference type="AlphaFoldDB" id="A0A285MVT4"/>
<name>A0A285MVT4_9FLAO</name>
<dbReference type="EMBL" id="OBEH01000005">
    <property type="protein sequence ID" value="SNZ01312.1"/>
    <property type="molecule type" value="Genomic_DNA"/>
</dbReference>
<evidence type="ECO:0000259" key="1">
    <source>
        <dbReference type="Pfam" id="PF05713"/>
    </source>
</evidence>
<sequence length="128" mass="14879">MKKNKGGRKPLGEDKRIHGFKLWFSSSELEQVKTIIESYNLDFKKRGVVGPFLRRLILNKETVQEDKLPDSFSNLIYQIHKIGVNINQLTKVANYKNMRSPSSNLEQEIKRSNELMSKILEALDMENI</sequence>
<feature type="domain" description="Bacterial mobilisation" evidence="1">
    <location>
        <begin position="77"/>
        <end position="100"/>
    </location>
</feature>
<evidence type="ECO:0000313" key="2">
    <source>
        <dbReference type="EMBL" id="SNZ01312.1"/>
    </source>
</evidence>
<evidence type="ECO:0000313" key="3">
    <source>
        <dbReference type="Proteomes" id="UP000219048"/>
    </source>
</evidence>
<gene>
    <name evidence="2" type="ORF">SAMN06265377_3150</name>
</gene>
<proteinExistence type="predicted"/>
<dbReference type="Pfam" id="PF05713">
    <property type="entry name" value="MobC"/>
    <property type="match status" value="1"/>
</dbReference>
<dbReference type="InterPro" id="IPR008687">
    <property type="entry name" value="MobC"/>
</dbReference>
<organism evidence="2 3">
    <name type="scientific">Flagellimonas pacifica</name>
    <dbReference type="NCBI Taxonomy" id="1247520"/>
    <lineage>
        <taxon>Bacteria</taxon>
        <taxon>Pseudomonadati</taxon>
        <taxon>Bacteroidota</taxon>
        <taxon>Flavobacteriia</taxon>
        <taxon>Flavobacteriales</taxon>
        <taxon>Flavobacteriaceae</taxon>
        <taxon>Flagellimonas</taxon>
    </lineage>
</organism>